<feature type="compositionally biased region" description="Basic and acidic residues" evidence="1">
    <location>
        <begin position="89"/>
        <end position="101"/>
    </location>
</feature>
<reference evidence="2" key="1">
    <citation type="submission" date="2021-01" db="EMBL/GenBank/DDBJ databases">
        <authorList>
            <person name="Corre E."/>
            <person name="Pelletier E."/>
            <person name="Niang G."/>
            <person name="Scheremetjew M."/>
            <person name="Finn R."/>
            <person name="Kale V."/>
            <person name="Holt S."/>
            <person name="Cochrane G."/>
            <person name="Meng A."/>
            <person name="Brown T."/>
            <person name="Cohen L."/>
        </authorList>
    </citation>
    <scope>NUCLEOTIDE SEQUENCE</scope>
    <source>
        <strain evidence="2">CCMP 2712</strain>
    </source>
</reference>
<dbReference type="AlphaFoldDB" id="A0A7S4M1B8"/>
<feature type="compositionally biased region" description="Acidic residues" evidence="1">
    <location>
        <begin position="139"/>
        <end position="149"/>
    </location>
</feature>
<name>A0A7S4M1B8_GUITH</name>
<feature type="compositionally biased region" description="Polar residues" evidence="1">
    <location>
        <begin position="71"/>
        <end position="80"/>
    </location>
</feature>
<gene>
    <name evidence="2" type="ORF">GTHE00462_LOCUS2996</name>
</gene>
<feature type="compositionally biased region" description="Basic and acidic residues" evidence="1">
    <location>
        <begin position="120"/>
        <end position="138"/>
    </location>
</feature>
<protein>
    <submittedName>
        <fullName evidence="2">Uncharacterized protein</fullName>
    </submittedName>
</protein>
<feature type="compositionally biased region" description="Polar residues" evidence="1">
    <location>
        <begin position="14"/>
        <end position="24"/>
    </location>
</feature>
<evidence type="ECO:0000313" key="2">
    <source>
        <dbReference type="EMBL" id="CAE2193685.1"/>
    </source>
</evidence>
<proteinExistence type="predicted"/>
<accession>A0A7S4M1B8</accession>
<feature type="region of interest" description="Disordered" evidence="1">
    <location>
        <begin position="1"/>
        <end position="185"/>
    </location>
</feature>
<dbReference type="EMBL" id="HBKN01003536">
    <property type="protein sequence ID" value="CAE2193685.1"/>
    <property type="molecule type" value="Transcribed_RNA"/>
</dbReference>
<feature type="compositionally biased region" description="Acidic residues" evidence="1">
    <location>
        <begin position="166"/>
        <end position="185"/>
    </location>
</feature>
<sequence>MSPMSPVASDDTIVRSTSPLNVTKSPIHKKRDEHAKSMNQLRNKLRRSHDPTVVELPNQGAENENMDDLNVDNSWFNGAHSSEEECSDEEHNPSHVDENHEGMSNMSSGVFDADSMDGYEQEHDHAVDEAADENNHAEEQEEDYEDDQEQQVAPDQTQPEYHGQEIIEEEEEDAFEAGPEEQVEEGFNIDDVENYNANMIDGEAEVDQEREEYVDANFHPEVSVDELCEDQHEGVSLDWIEDEDRGAHAGFDHHATSVGNEFAHDNQGQIDCFDSSVAAPPPADDDL</sequence>
<organism evidence="2">
    <name type="scientific">Guillardia theta</name>
    <name type="common">Cryptophyte</name>
    <name type="synonym">Cryptomonas phi</name>
    <dbReference type="NCBI Taxonomy" id="55529"/>
    <lineage>
        <taxon>Eukaryota</taxon>
        <taxon>Cryptophyceae</taxon>
        <taxon>Pyrenomonadales</taxon>
        <taxon>Geminigeraceae</taxon>
        <taxon>Guillardia</taxon>
    </lineage>
</organism>
<evidence type="ECO:0000256" key="1">
    <source>
        <dbReference type="SAM" id="MobiDB-lite"/>
    </source>
</evidence>